<protein>
    <recommendedName>
        <fullName evidence="6">Histidinol-phosphate aminotransferase</fullName>
        <ecNumber evidence="6">2.6.1.9</ecNumber>
    </recommendedName>
    <alternativeName>
        <fullName evidence="6">Imidazole acetol-phosphate transaminase</fullName>
    </alternativeName>
</protein>
<dbReference type="PANTHER" id="PTHR43643">
    <property type="entry name" value="HISTIDINOL-PHOSPHATE AMINOTRANSFERASE 2"/>
    <property type="match status" value="1"/>
</dbReference>
<dbReference type="InterPro" id="IPR004839">
    <property type="entry name" value="Aminotransferase_I/II_large"/>
</dbReference>
<dbReference type="Pfam" id="PF00155">
    <property type="entry name" value="Aminotran_1_2"/>
    <property type="match status" value="1"/>
</dbReference>
<comment type="subunit">
    <text evidence="2 6">Homodimer.</text>
</comment>
<dbReference type="InterPro" id="IPR001917">
    <property type="entry name" value="Aminotrans_II_pyridoxalP_BS"/>
</dbReference>
<comment type="catalytic activity">
    <reaction evidence="6">
        <text>L-histidinol phosphate + 2-oxoglutarate = 3-(imidazol-4-yl)-2-oxopropyl phosphate + L-glutamate</text>
        <dbReference type="Rhea" id="RHEA:23744"/>
        <dbReference type="ChEBI" id="CHEBI:16810"/>
        <dbReference type="ChEBI" id="CHEBI:29985"/>
        <dbReference type="ChEBI" id="CHEBI:57766"/>
        <dbReference type="ChEBI" id="CHEBI:57980"/>
        <dbReference type="EC" id="2.6.1.9"/>
    </reaction>
</comment>
<keyword evidence="6" id="KW-0368">Histidine biosynthesis</keyword>
<dbReference type="GO" id="GO:0004400">
    <property type="term" value="F:histidinol-phosphate transaminase activity"/>
    <property type="evidence" value="ECO:0007669"/>
    <property type="project" value="UniProtKB-UniRule"/>
</dbReference>
<dbReference type="GO" id="GO:0030170">
    <property type="term" value="F:pyridoxal phosphate binding"/>
    <property type="evidence" value="ECO:0007669"/>
    <property type="project" value="InterPro"/>
</dbReference>
<dbReference type="Proteomes" id="UP001200537">
    <property type="component" value="Unassembled WGS sequence"/>
</dbReference>
<proteinExistence type="inferred from homology"/>
<dbReference type="HAMAP" id="MF_01023">
    <property type="entry name" value="HisC_aminotrans_2"/>
    <property type="match status" value="1"/>
</dbReference>
<comment type="caution">
    <text evidence="8">The sequence shown here is derived from an EMBL/GenBank/DDBJ whole genome shotgun (WGS) entry which is preliminary data.</text>
</comment>
<keyword evidence="5 6" id="KW-0663">Pyridoxal phosphate</keyword>
<dbReference type="InterPro" id="IPR015424">
    <property type="entry name" value="PyrdxlP-dep_Trfase"/>
</dbReference>
<keyword evidence="4 6" id="KW-0808">Transferase</keyword>
<dbReference type="InterPro" id="IPR024892">
    <property type="entry name" value="ArAT"/>
</dbReference>
<evidence type="ECO:0000256" key="1">
    <source>
        <dbReference type="ARBA" id="ARBA00001933"/>
    </source>
</evidence>
<evidence type="ECO:0000313" key="8">
    <source>
        <dbReference type="EMBL" id="MCG4618199.1"/>
    </source>
</evidence>
<evidence type="ECO:0000256" key="5">
    <source>
        <dbReference type="ARBA" id="ARBA00022898"/>
    </source>
</evidence>
<dbReference type="EMBL" id="JAKNHJ010000012">
    <property type="protein sequence ID" value="MCG4618199.1"/>
    <property type="molecule type" value="Genomic_DNA"/>
</dbReference>
<dbReference type="InterPro" id="IPR050106">
    <property type="entry name" value="HistidinolP_aminotransfase"/>
</dbReference>
<evidence type="ECO:0000313" key="9">
    <source>
        <dbReference type="Proteomes" id="UP001200537"/>
    </source>
</evidence>
<dbReference type="PROSITE" id="PS00599">
    <property type="entry name" value="AA_TRANSFER_CLASS_2"/>
    <property type="match status" value="1"/>
</dbReference>
<dbReference type="NCBIfam" id="NF002878">
    <property type="entry name" value="PRK03321.1"/>
    <property type="match status" value="1"/>
</dbReference>
<evidence type="ECO:0000256" key="2">
    <source>
        <dbReference type="ARBA" id="ARBA00011738"/>
    </source>
</evidence>
<dbReference type="InterPro" id="IPR005861">
    <property type="entry name" value="HisP_aminotrans"/>
</dbReference>
<evidence type="ECO:0000256" key="4">
    <source>
        <dbReference type="ARBA" id="ARBA00022679"/>
    </source>
</evidence>
<dbReference type="PANTHER" id="PTHR43643:SF3">
    <property type="entry name" value="HISTIDINOL-PHOSPHATE AMINOTRANSFERASE"/>
    <property type="match status" value="1"/>
</dbReference>
<dbReference type="InterPro" id="IPR015421">
    <property type="entry name" value="PyrdxlP-dep_Trfase_major"/>
</dbReference>
<dbReference type="Gene3D" id="3.40.640.10">
    <property type="entry name" value="Type I PLP-dependent aspartate aminotransferase-like (Major domain)"/>
    <property type="match status" value="1"/>
</dbReference>
<sequence length="351" mass="36829">MSQVRLRQVLSDLPAYVAGKGDAGKVVKLSSNELPFPPSKPIIEAGKQALVGTNRYPDAIGGNLVAKLAAHYHLDPCQVVVGPGSIQVLANALSAVAQAGNNVVYAWRSFEAYPILVGITGASSRQIPLNSDGSHDLDAILSAVDENTAAVILCSPNNPTGPSLTQTQVREFLAALPAQVLAVLDEAYFEFDTSPGHVDGVTLLADFPNLLVLRTFSKAYGLAGLRCGYGLTSSFLAEAIRKVATPFGLSAVAEACALAALADEAAMRSQVSQVCKEKARLLSELRNLGWTIPQAGGNFIWFAGQVGEQIQAAALSQGVQTRGFPEGVRVTIGSRAENDQFLAAISSLKPC</sequence>
<organism evidence="8 9">
    <name type="scientific">Varibaculum cambriense</name>
    <dbReference type="NCBI Taxonomy" id="184870"/>
    <lineage>
        <taxon>Bacteria</taxon>
        <taxon>Bacillati</taxon>
        <taxon>Actinomycetota</taxon>
        <taxon>Actinomycetes</taxon>
        <taxon>Actinomycetales</taxon>
        <taxon>Actinomycetaceae</taxon>
        <taxon>Varibaculum</taxon>
    </lineage>
</organism>
<dbReference type="Gene3D" id="3.90.1150.10">
    <property type="entry name" value="Aspartate Aminotransferase, domain 1"/>
    <property type="match status" value="1"/>
</dbReference>
<feature type="domain" description="Aminotransferase class I/classII large" evidence="7">
    <location>
        <begin position="25"/>
        <end position="345"/>
    </location>
</feature>
<accession>A0AAJ1BC76</accession>
<evidence type="ECO:0000256" key="3">
    <source>
        <dbReference type="ARBA" id="ARBA00022576"/>
    </source>
</evidence>
<comment type="pathway">
    <text evidence="6">Amino-acid biosynthesis; L-histidine biosynthesis; L-histidine from 5-phospho-alpha-D-ribose 1-diphosphate: step 7/9.</text>
</comment>
<keyword evidence="6" id="KW-0028">Amino-acid biosynthesis</keyword>
<dbReference type="InterPro" id="IPR015422">
    <property type="entry name" value="PyrdxlP-dep_Trfase_small"/>
</dbReference>
<dbReference type="SUPFAM" id="SSF53383">
    <property type="entry name" value="PLP-dependent transferases"/>
    <property type="match status" value="1"/>
</dbReference>
<name>A0AAJ1BC76_9ACTO</name>
<evidence type="ECO:0000256" key="6">
    <source>
        <dbReference type="HAMAP-Rule" id="MF_01023"/>
    </source>
</evidence>
<dbReference type="EC" id="2.6.1.9" evidence="6"/>
<comment type="similarity">
    <text evidence="6">Belongs to the class-II pyridoxal-phosphate-dependent aminotransferase family. Histidinol-phosphate aminotransferase subfamily.</text>
</comment>
<dbReference type="AlphaFoldDB" id="A0AAJ1BC76"/>
<gene>
    <name evidence="6 8" type="primary">hisC</name>
    <name evidence="8" type="ORF">L0M99_06795</name>
</gene>
<keyword evidence="3 6" id="KW-0032">Aminotransferase</keyword>
<evidence type="ECO:0000259" key="7">
    <source>
        <dbReference type="Pfam" id="PF00155"/>
    </source>
</evidence>
<comment type="cofactor">
    <cofactor evidence="1 6">
        <name>pyridoxal 5'-phosphate</name>
        <dbReference type="ChEBI" id="CHEBI:597326"/>
    </cofactor>
</comment>
<dbReference type="GO" id="GO:0000105">
    <property type="term" value="P:L-histidine biosynthetic process"/>
    <property type="evidence" value="ECO:0007669"/>
    <property type="project" value="UniProtKB-UniRule"/>
</dbReference>
<dbReference type="NCBIfam" id="TIGR01141">
    <property type="entry name" value="hisC"/>
    <property type="match status" value="1"/>
</dbReference>
<feature type="modified residue" description="N6-(pyridoxal phosphate)lysine" evidence="6">
    <location>
        <position position="218"/>
    </location>
</feature>
<reference evidence="8" key="1">
    <citation type="submission" date="2022-01" db="EMBL/GenBank/DDBJ databases">
        <title>Collection of gut derived symbiotic bacterial strains cultured from healthy donors.</title>
        <authorList>
            <person name="Lin H."/>
            <person name="Kohout C."/>
            <person name="Waligurski E."/>
            <person name="Pamer E.G."/>
        </authorList>
    </citation>
    <scope>NUCLEOTIDE SEQUENCE</scope>
    <source>
        <strain evidence="8">DFI.7.46</strain>
    </source>
</reference>
<dbReference type="RefSeq" id="WP_024059608.1">
    <property type="nucleotide sequence ID" value="NZ_CBCTPO010000007.1"/>
</dbReference>
<dbReference type="CDD" id="cd00609">
    <property type="entry name" value="AAT_like"/>
    <property type="match status" value="1"/>
</dbReference>